<dbReference type="PROSITE" id="PS00107">
    <property type="entry name" value="PROTEIN_KINASE_ATP"/>
    <property type="match status" value="1"/>
</dbReference>
<evidence type="ECO:0000256" key="8">
    <source>
        <dbReference type="SAM" id="MobiDB-lite"/>
    </source>
</evidence>
<dbReference type="GO" id="GO:0006955">
    <property type="term" value="P:immune response"/>
    <property type="evidence" value="ECO:0007669"/>
    <property type="project" value="TreeGrafter"/>
</dbReference>
<feature type="binding site" evidence="7">
    <location>
        <position position="76"/>
    </location>
    <ligand>
        <name>ATP</name>
        <dbReference type="ChEBI" id="CHEBI:30616"/>
    </ligand>
</feature>
<evidence type="ECO:0000256" key="6">
    <source>
        <dbReference type="ARBA" id="ARBA00022840"/>
    </source>
</evidence>
<evidence type="ECO:0000256" key="4">
    <source>
        <dbReference type="ARBA" id="ARBA00022741"/>
    </source>
</evidence>
<dbReference type="InterPro" id="IPR011009">
    <property type="entry name" value="Kinase-like_dom_sf"/>
</dbReference>
<dbReference type="SUPFAM" id="SSF56112">
    <property type="entry name" value="Protein kinase-like (PK-like)"/>
    <property type="match status" value="1"/>
</dbReference>
<evidence type="ECO:0000256" key="1">
    <source>
        <dbReference type="ARBA" id="ARBA00006529"/>
    </source>
</evidence>
<dbReference type="InterPro" id="IPR017441">
    <property type="entry name" value="Protein_kinase_ATP_BS"/>
</dbReference>
<evidence type="ECO:0000256" key="3">
    <source>
        <dbReference type="ARBA" id="ARBA00022679"/>
    </source>
</evidence>
<evidence type="ECO:0000313" key="10">
    <source>
        <dbReference type="EMBL" id="CAJ0593157.1"/>
    </source>
</evidence>
<protein>
    <recommendedName>
        <fullName evidence="9">Protein kinase domain-containing protein</fullName>
    </recommendedName>
</protein>
<feature type="compositionally biased region" description="Low complexity" evidence="8">
    <location>
        <begin position="1"/>
        <end position="13"/>
    </location>
</feature>
<dbReference type="Proteomes" id="UP001176961">
    <property type="component" value="Unassembled WGS sequence"/>
</dbReference>
<feature type="region of interest" description="Disordered" evidence="8">
    <location>
        <begin position="1"/>
        <end position="21"/>
    </location>
</feature>
<proteinExistence type="inferred from homology"/>
<keyword evidence="4 7" id="KW-0547">Nucleotide-binding</keyword>
<dbReference type="SMART" id="SM00220">
    <property type="entry name" value="S_TKc"/>
    <property type="match status" value="1"/>
</dbReference>
<evidence type="ECO:0000313" key="11">
    <source>
        <dbReference type="Proteomes" id="UP001176961"/>
    </source>
</evidence>
<accession>A0AA36GKM1</accession>
<comment type="similarity">
    <text evidence="1">Belongs to the protein kinase superfamily. STE Ser/Thr protein kinase family. MAP kinase kinase kinase subfamily.</text>
</comment>
<evidence type="ECO:0000259" key="9">
    <source>
        <dbReference type="PROSITE" id="PS50011"/>
    </source>
</evidence>
<dbReference type="InterPro" id="IPR000719">
    <property type="entry name" value="Prot_kinase_dom"/>
</dbReference>
<dbReference type="GO" id="GO:0007254">
    <property type="term" value="P:JNK cascade"/>
    <property type="evidence" value="ECO:0007669"/>
    <property type="project" value="TreeGrafter"/>
</dbReference>
<dbReference type="Gene3D" id="1.10.510.10">
    <property type="entry name" value="Transferase(Phosphotransferase) domain 1"/>
    <property type="match status" value="1"/>
</dbReference>
<dbReference type="InterPro" id="IPR001245">
    <property type="entry name" value="Ser-Thr/Tyr_kinase_cat_dom"/>
</dbReference>
<keyword evidence="2" id="KW-0723">Serine/threonine-protein kinase</keyword>
<organism evidence="10 11">
    <name type="scientific">Cylicocyclus nassatus</name>
    <name type="common">Nematode worm</name>
    <dbReference type="NCBI Taxonomy" id="53992"/>
    <lineage>
        <taxon>Eukaryota</taxon>
        <taxon>Metazoa</taxon>
        <taxon>Ecdysozoa</taxon>
        <taxon>Nematoda</taxon>
        <taxon>Chromadorea</taxon>
        <taxon>Rhabditida</taxon>
        <taxon>Rhabditina</taxon>
        <taxon>Rhabditomorpha</taxon>
        <taxon>Strongyloidea</taxon>
        <taxon>Strongylidae</taxon>
        <taxon>Cylicocyclus</taxon>
    </lineage>
</organism>
<evidence type="ECO:0000256" key="2">
    <source>
        <dbReference type="ARBA" id="ARBA00022527"/>
    </source>
</evidence>
<dbReference type="PANTHER" id="PTHR46716">
    <property type="entry name" value="MITOGEN-ACTIVATED PROTEIN KINASE KINASE KINASE 7"/>
    <property type="match status" value="1"/>
</dbReference>
<dbReference type="GO" id="GO:0005524">
    <property type="term" value="F:ATP binding"/>
    <property type="evidence" value="ECO:0007669"/>
    <property type="project" value="UniProtKB-UniRule"/>
</dbReference>
<feature type="domain" description="Protein kinase" evidence="9">
    <location>
        <begin position="43"/>
        <end position="297"/>
    </location>
</feature>
<reference evidence="10" key="1">
    <citation type="submission" date="2023-07" db="EMBL/GenBank/DDBJ databases">
        <authorList>
            <consortium name="CYATHOMIX"/>
        </authorList>
    </citation>
    <scope>NUCLEOTIDE SEQUENCE</scope>
    <source>
        <strain evidence="10">N/A</strain>
    </source>
</reference>
<evidence type="ECO:0000256" key="7">
    <source>
        <dbReference type="PROSITE-ProRule" id="PRU10141"/>
    </source>
</evidence>
<dbReference type="PANTHER" id="PTHR46716:SF1">
    <property type="entry name" value="MITOGEN-ACTIVATED PROTEIN KINASE KINASE KINASE 7"/>
    <property type="match status" value="1"/>
</dbReference>
<keyword evidence="11" id="KW-1185">Reference proteome</keyword>
<dbReference type="PROSITE" id="PS50011">
    <property type="entry name" value="PROTEIN_KINASE_DOM"/>
    <property type="match status" value="1"/>
</dbReference>
<keyword evidence="3" id="KW-0808">Transferase</keyword>
<keyword evidence="5" id="KW-0418">Kinase</keyword>
<evidence type="ECO:0000256" key="5">
    <source>
        <dbReference type="ARBA" id="ARBA00022777"/>
    </source>
</evidence>
<sequence>MDSPSSSKSPTPTRGRHFTKANQDSDLCATVDIPKIHPSQIDDLNSTKLGEGTFGHVIKCRFRRTPDSPWENIAIKYGTDPSHRENLIREAKVILTHVDHPNCIRIFGFYDCPKNGTGVAMELMDCNLAFLISKQSIKYEIDHAVSWLYQLSDAMNYFHSRNQVHRDLKLQNLLLCNRYRTLKVCDFGTYTTLHDSMTLNRGTPITMAPEIIRGSKQYTAKCDIYSFGIIMWQIIARRDSPYQASQAYVIYWNIVSSNLRPPELTCNPLLSRFYKRCWDDDPEVRPTSEQVMHYLAILKIAFPNGDDALIDTSTNEPAITPQPKSATPCYPRHRRVCSDQSTLIRVNQSPASPAELAPPAGVRNIRSNSAFTYIQNASSEVLYPPRFDTPPSDMPANVLDYIDHSFKPPDPVIGDEASEQIYNEHIAACHELYDHDLSLQRALADKHNAIVNLAHMEAYRNLLERKRQLEQLRDDVLKKIQQQS</sequence>
<comment type="caution">
    <text evidence="10">The sequence shown here is derived from an EMBL/GenBank/DDBJ whole genome shotgun (WGS) entry which is preliminary data.</text>
</comment>
<dbReference type="GO" id="GO:0043123">
    <property type="term" value="P:positive regulation of canonical NF-kappaB signal transduction"/>
    <property type="evidence" value="ECO:0007669"/>
    <property type="project" value="TreeGrafter"/>
</dbReference>
<dbReference type="PRINTS" id="PR00109">
    <property type="entry name" value="TYRKINASE"/>
</dbReference>
<keyword evidence="6 7" id="KW-0067">ATP-binding</keyword>
<dbReference type="Pfam" id="PF07714">
    <property type="entry name" value="PK_Tyr_Ser-Thr"/>
    <property type="match status" value="1"/>
</dbReference>
<name>A0AA36GKM1_CYLNA</name>
<dbReference type="EMBL" id="CATQJL010000112">
    <property type="protein sequence ID" value="CAJ0593157.1"/>
    <property type="molecule type" value="Genomic_DNA"/>
</dbReference>
<dbReference type="GO" id="GO:0004709">
    <property type="term" value="F:MAP kinase kinase kinase activity"/>
    <property type="evidence" value="ECO:0007669"/>
    <property type="project" value="TreeGrafter"/>
</dbReference>
<dbReference type="AlphaFoldDB" id="A0AA36GKM1"/>
<gene>
    <name evidence="10" type="ORF">CYNAS_LOCUS5140</name>
</gene>